<evidence type="ECO:0000256" key="3">
    <source>
        <dbReference type="ARBA" id="ARBA00022679"/>
    </source>
</evidence>
<feature type="zinc finger region" description="CHC2-type" evidence="12 14">
    <location>
        <begin position="39"/>
        <end position="63"/>
    </location>
</feature>
<keyword evidence="7 12" id="KW-0863">Zinc-finger</keyword>
<dbReference type="Gene3D" id="3.90.980.10">
    <property type="entry name" value="DNA primase, catalytic core, N-terminal domain"/>
    <property type="match status" value="1"/>
</dbReference>
<dbReference type="InterPro" id="IPR037068">
    <property type="entry name" value="DNA_primase_core_N_sf"/>
</dbReference>
<keyword evidence="2 12" id="KW-0639">Primosome</keyword>
<reference evidence="17" key="1">
    <citation type="submission" date="2018-08" db="EMBL/GenBank/DDBJ databases">
        <authorList>
            <person name="Grouzdev D.S."/>
            <person name="Krutkina M.S."/>
        </authorList>
    </citation>
    <scope>NUCLEOTIDE SEQUENCE [LARGE SCALE GENOMIC DNA]</scope>
    <source>
        <strain evidence="17">4-11</strain>
    </source>
</reference>
<keyword evidence="3 12" id="KW-0808">Transferase</keyword>
<dbReference type="InterPro" id="IPR006171">
    <property type="entry name" value="TOPRIM_dom"/>
</dbReference>
<keyword evidence="6 12" id="KW-0479">Metal-binding</keyword>
<protein>
    <recommendedName>
        <fullName evidence="12 13">DNA primase</fullName>
        <ecNumber evidence="12">2.7.7.101</ecNumber>
    </recommendedName>
</protein>
<dbReference type="InterPro" id="IPR050219">
    <property type="entry name" value="DnaG_primase"/>
</dbReference>
<dbReference type="Pfam" id="PF01807">
    <property type="entry name" value="Zn_ribbon_DnaG"/>
    <property type="match status" value="1"/>
</dbReference>
<comment type="caution">
    <text evidence="16">The sequence shown here is derived from an EMBL/GenBank/DDBJ whole genome shotgun (WGS) entry which is preliminary data.</text>
</comment>
<dbReference type="RefSeq" id="WP_117330675.1">
    <property type="nucleotide sequence ID" value="NZ_QUWK01000008.1"/>
</dbReference>
<evidence type="ECO:0000256" key="14">
    <source>
        <dbReference type="PIRSR" id="PIRSR002811-1"/>
    </source>
</evidence>
<evidence type="ECO:0000259" key="15">
    <source>
        <dbReference type="PROSITE" id="PS50880"/>
    </source>
</evidence>
<comment type="domain">
    <text evidence="12">Contains an N-terminal zinc-binding domain, a central core domain that contains the primase activity, and a C-terminal DnaB-binding domain.</text>
</comment>
<dbReference type="EMBL" id="QUWK01000008">
    <property type="protein sequence ID" value="RFU94641.1"/>
    <property type="molecule type" value="Genomic_DNA"/>
</dbReference>
<dbReference type="GO" id="GO:0005737">
    <property type="term" value="C:cytoplasm"/>
    <property type="evidence" value="ECO:0007669"/>
    <property type="project" value="TreeGrafter"/>
</dbReference>
<evidence type="ECO:0000256" key="13">
    <source>
        <dbReference type="PIRNR" id="PIRNR002811"/>
    </source>
</evidence>
<dbReference type="InterPro" id="IPR006295">
    <property type="entry name" value="DNA_primase_DnaG"/>
</dbReference>
<evidence type="ECO:0000256" key="8">
    <source>
        <dbReference type="ARBA" id="ARBA00022833"/>
    </source>
</evidence>
<dbReference type="AlphaFoldDB" id="A0A372MFS3"/>
<dbReference type="GO" id="GO:0006269">
    <property type="term" value="P:DNA replication, synthesis of primer"/>
    <property type="evidence" value="ECO:0007669"/>
    <property type="project" value="UniProtKB-UniRule"/>
</dbReference>
<feature type="domain" description="Toprim" evidence="15">
    <location>
        <begin position="256"/>
        <end position="337"/>
    </location>
</feature>
<dbReference type="GO" id="GO:0000428">
    <property type="term" value="C:DNA-directed RNA polymerase complex"/>
    <property type="evidence" value="ECO:0007669"/>
    <property type="project" value="UniProtKB-KW"/>
</dbReference>
<dbReference type="SMART" id="SM00493">
    <property type="entry name" value="TOPRIM"/>
    <property type="match status" value="1"/>
</dbReference>
<dbReference type="InterPro" id="IPR002694">
    <property type="entry name" value="Znf_CHC2"/>
</dbReference>
<dbReference type="CDD" id="cd03364">
    <property type="entry name" value="TOPRIM_DnaG_primases"/>
    <property type="match status" value="1"/>
</dbReference>
<dbReference type="InterPro" id="IPR013264">
    <property type="entry name" value="DNAG_N"/>
</dbReference>
<proteinExistence type="inferred from homology"/>
<comment type="function">
    <text evidence="12 13">RNA polymerase that catalyzes the synthesis of short RNA molecules used as primers for DNA polymerase during DNA replication.</text>
</comment>
<evidence type="ECO:0000256" key="6">
    <source>
        <dbReference type="ARBA" id="ARBA00022723"/>
    </source>
</evidence>
<keyword evidence="1 12" id="KW-0240">DNA-directed RNA polymerase</keyword>
<dbReference type="EC" id="2.7.7.101" evidence="12"/>
<dbReference type="Gene3D" id="3.40.1360.10">
    <property type="match status" value="1"/>
</dbReference>
<evidence type="ECO:0000256" key="5">
    <source>
        <dbReference type="ARBA" id="ARBA00022705"/>
    </source>
</evidence>
<dbReference type="InterPro" id="IPR036977">
    <property type="entry name" value="DNA_primase_Znf_CHC2"/>
</dbReference>
<evidence type="ECO:0000256" key="11">
    <source>
        <dbReference type="ARBA" id="ARBA00023163"/>
    </source>
</evidence>
<keyword evidence="17" id="KW-1185">Reference proteome</keyword>
<gene>
    <name evidence="12 16" type="primary">dnaG</name>
    <name evidence="16" type="ORF">DYP60_09025</name>
</gene>
<evidence type="ECO:0000256" key="1">
    <source>
        <dbReference type="ARBA" id="ARBA00022478"/>
    </source>
</evidence>
<dbReference type="Gene3D" id="3.90.580.10">
    <property type="entry name" value="Zinc finger, CHC2-type domain"/>
    <property type="match status" value="1"/>
</dbReference>
<dbReference type="InterPro" id="IPR034151">
    <property type="entry name" value="TOPRIM_DnaG_bac"/>
</dbReference>
<evidence type="ECO:0000256" key="12">
    <source>
        <dbReference type="HAMAP-Rule" id="MF_00974"/>
    </source>
</evidence>
<dbReference type="NCBIfam" id="TIGR01391">
    <property type="entry name" value="dnaG"/>
    <property type="match status" value="1"/>
</dbReference>
<dbReference type="SUPFAM" id="SSF56731">
    <property type="entry name" value="DNA primase core"/>
    <property type="match status" value="1"/>
</dbReference>
<dbReference type="Pfam" id="PF10410">
    <property type="entry name" value="DnaB_bind"/>
    <property type="match status" value="1"/>
</dbReference>
<evidence type="ECO:0000256" key="7">
    <source>
        <dbReference type="ARBA" id="ARBA00022771"/>
    </source>
</evidence>
<evidence type="ECO:0000313" key="17">
    <source>
        <dbReference type="Proteomes" id="UP000264002"/>
    </source>
</evidence>
<comment type="subunit">
    <text evidence="12">Monomer. Interacts with DnaB.</text>
</comment>
<dbReference type="SMART" id="SM00400">
    <property type="entry name" value="ZnF_CHCC"/>
    <property type="match status" value="1"/>
</dbReference>
<dbReference type="GO" id="GO:0008270">
    <property type="term" value="F:zinc ion binding"/>
    <property type="evidence" value="ECO:0007669"/>
    <property type="project" value="UniProtKB-UniRule"/>
</dbReference>
<dbReference type="InterPro" id="IPR030846">
    <property type="entry name" value="DnaG_bac"/>
</dbReference>
<reference evidence="16 17" key="2">
    <citation type="submission" date="2018-09" db="EMBL/GenBank/DDBJ databases">
        <title>Genome of Sphaerochaeta halotolerans strain 4-11.</title>
        <authorList>
            <person name="Nazina T.N."/>
            <person name="Sokolova D.S."/>
        </authorList>
    </citation>
    <scope>NUCLEOTIDE SEQUENCE [LARGE SCALE GENOMIC DNA]</scope>
    <source>
        <strain evidence="16 17">4-11</strain>
    </source>
</reference>
<keyword evidence="5 12" id="KW-0235">DNA replication</keyword>
<dbReference type="HAMAP" id="MF_00974">
    <property type="entry name" value="DNA_primase_DnaG"/>
    <property type="match status" value="1"/>
</dbReference>
<keyword evidence="11 12" id="KW-0804">Transcription</keyword>
<comment type="similarity">
    <text evidence="12 13">Belongs to the DnaG primase family.</text>
</comment>
<evidence type="ECO:0000256" key="4">
    <source>
        <dbReference type="ARBA" id="ARBA00022695"/>
    </source>
</evidence>
<evidence type="ECO:0000256" key="10">
    <source>
        <dbReference type="ARBA" id="ARBA00023125"/>
    </source>
</evidence>
<comment type="cofactor">
    <cofactor evidence="12 13 14">
        <name>Zn(2+)</name>
        <dbReference type="ChEBI" id="CHEBI:29105"/>
    </cofactor>
    <text evidence="12 13 14">Binds 1 zinc ion per monomer.</text>
</comment>
<accession>A0A372MFS3</accession>
<keyword evidence="10 12" id="KW-0238">DNA-binding</keyword>
<dbReference type="InterPro" id="IPR019475">
    <property type="entry name" value="DNA_primase_DnaB-bd"/>
</dbReference>
<dbReference type="GO" id="GO:0003677">
    <property type="term" value="F:DNA binding"/>
    <property type="evidence" value="ECO:0007669"/>
    <property type="project" value="UniProtKB-KW"/>
</dbReference>
<dbReference type="Proteomes" id="UP000264002">
    <property type="component" value="Unassembled WGS sequence"/>
</dbReference>
<evidence type="ECO:0000256" key="9">
    <source>
        <dbReference type="ARBA" id="ARBA00022842"/>
    </source>
</evidence>
<comment type="catalytic activity">
    <reaction evidence="12">
        <text>ssDNA + n NTP = ssDNA/pppN(pN)n-1 hybrid + (n-1) diphosphate.</text>
        <dbReference type="EC" id="2.7.7.101"/>
    </reaction>
</comment>
<dbReference type="FunFam" id="3.90.580.10:FF:000001">
    <property type="entry name" value="DNA primase"/>
    <property type="match status" value="1"/>
</dbReference>
<dbReference type="Pfam" id="PF08275">
    <property type="entry name" value="DNAG_N"/>
    <property type="match status" value="1"/>
</dbReference>
<keyword evidence="9" id="KW-0460">Magnesium</keyword>
<dbReference type="GO" id="GO:1990077">
    <property type="term" value="C:primosome complex"/>
    <property type="evidence" value="ECO:0007669"/>
    <property type="project" value="UniProtKB-KW"/>
</dbReference>
<dbReference type="PIRSF" id="PIRSF002811">
    <property type="entry name" value="DnaG"/>
    <property type="match status" value="1"/>
</dbReference>
<dbReference type="PROSITE" id="PS50880">
    <property type="entry name" value="TOPRIM"/>
    <property type="match status" value="1"/>
</dbReference>
<dbReference type="PANTHER" id="PTHR30313">
    <property type="entry name" value="DNA PRIMASE"/>
    <property type="match status" value="1"/>
</dbReference>
<name>A0A372MFS3_9SPIR</name>
<dbReference type="Pfam" id="PF13155">
    <property type="entry name" value="Toprim_2"/>
    <property type="match status" value="1"/>
</dbReference>
<evidence type="ECO:0000313" key="16">
    <source>
        <dbReference type="EMBL" id="RFU94641.1"/>
    </source>
</evidence>
<keyword evidence="4 12" id="KW-0548">Nucleotidyltransferase</keyword>
<organism evidence="16 17">
    <name type="scientific">Sphaerochaeta halotolerans</name>
    <dbReference type="NCBI Taxonomy" id="2293840"/>
    <lineage>
        <taxon>Bacteria</taxon>
        <taxon>Pseudomonadati</taxon>
        <taxon>Spirochaetota</taxon>
        <taxon>Spirochaetia</taxon>
        <taxon>Spirochaetales</taxon>
        <taxon>Sphaerochaetaceae</taxon>
        <taxon>Sphaerochaeta</taxon>
    </lineage>
</organism>
<dbReference type="GO" id="GO:0003899">
    <property type="term" value="F:DNA-directed RNA polymerase activity"/>
    <property type="evidence" value="ECO:0007669"/>
    <property type="project" value="UniProtKB-UniRule"/>
</dbReference>
<keyword evidence="8 12" id="KW-0862">Zinc</keyword>
<evidence type="ECO:0000256" key="2">
    <source>
        <dbReference type="ARBA" id="ARBA00022515"/>
    </source>
</evidence>
<sequence>MAKISESVLEQIKARIQLSEVVSDYVTLSARGGRLWGLCPFHQEKTPSFSVVDEQGFYYCFSCKKGGSMFDFLMEMEKVSFVESVKMLARRANIELADETEEDRSKRSLKETLYELYDKIAGSFHYLLVNSKQAEHARMYLKERNVSEAMWERFNLGYAPSDGYWLYAFLRKHHYSDDLLKQSGLFGQNNPKFPLFRDRLMFPIRNWQGKTVAFGGRDLSNTSKAKYINTPETVIYSKKHNLFGLYEALDTIKKSQKAILCEGNFDVVALHQSGFTNAMAPLGTSFTEDQGKLLRRYCTSVQILFDNDRAGQSATQKALVIAQDFGMENSVLTLKGAKDASELVQEKGEEALQNELQHAVQGFHYLVNNAVNQYDTLTPKGKTSVFHAVRPYLDVTQSSIEKQDLIKTLASILNVDESSILDDYSRRERVIEKPADRNEEGQIRALNPATISVDLYAMLTLVNNRDLYVQTRYKLAVEDLEDREAEALYDVLEEAAREDVGKHDEYILQMIEDPQLRSDVASSFAMEEFRLAPVEVLSEAVNRIQLRNYEKRRLSNKRLLDISLQDGTEDEGIEELLREKTEIDAKIAQLKRTLGQEM</sequence>
<dbReference type="PANTHER" id="PTHR30313:SF2">
    <property type="entry name" value="DNA PRIMASE"/>
    <property type="match status" value="1"/>
</dbReference>
<dbReference type="SUPFAM" id="SSF57783">
    <property type="entry name" value="Zinc beta-ribbon"/>
    <property type="match status" value="1"/>
</dbReference>